<dbReference type="AlphaFoldDB" id="A0A6J4T807"/>
<feature type="region of interest" description="Disordered" evidence="1">
    <location>
        <begin position="1"/>
        <end position="28"/>
    </location>
</feature>
<proteinExistence type="predicted"/>
<accession>A0A6J4T807</accession>
<evidence type="ECO:0000313" key="2">
    <source>
        <dbReference type="EMBL" id="CAA9515617.1"/>
    </source>
</evidence>
<evidence type="ECO:0000256" key="1">
    <source>
        <dbReference type="SAM" id="MobiDB-lite"/>
    </source>
</evidence>
<gene>
    <name evidence="2" type="ORF">AVDCRST_MAG96-2667</name>
</gene>
<dbReference type="EMBL" id="CADCVN010001044">
    <property type="protein sequence ID" value="CAA9515617.1"/>
    <property type="molecule type" value="Genomic_DNA"/>
</dbReference>
<organism evidence="2">
    <name type="scientific">uncultured Segetibacter sp</name>
    <dbReference type="NCBI Taxonomy" id="481133"/>
    <lineage>
        <taxon>Bacteria</taxon>
        <taxon>Pseudomonadati</taxon>
        <taxon>Bacteroidota</taxon>
        <taxon>Chitinophagia</taxon>
        <taxon>Chitinophagales</taxon>
        <taxon>Chitinophagaceae</taxon>
        <taxon>Segetibacter</taxon>
        <taxon>environmental samples</taxon>
    </lineage>
</organism>
<name>A0A6J4T807_9BACT</name>
<sequence length="47" mass="5242">MVKNTNNREKKVVDHLSQGKNEQGYTINPDGKVAGILRDIYGVNTII</sequence>
<reference evidence="2" key="1">
    <citation type="submission" date="2020-02" db="EMBL/GenBank/DDBJ databases">
        <authorList>
            <person name="Meier V. D."/>
        </authorList>
    </citation>
    <scope>NUCLEOTIDE SEQUENCE</scope>
    <source>
        <strain evidence="2">AVDCRST_MAG96</strain>
    </source>
</reference>
<protein>
    <submittedName>
        <fullName evidence="2">Uncharacterized protein</fullName>
    </submittedName>
</protein>
<feature type="compositionally biased region" description="Basic and acidic residues" evidence="1">
    <location>
        <begin position="1"/>
        <end position="14"/>
    </location>
</feature>